<dbReference type="Pfam" id="PF06108">
    <property type="entry name" value="DUF952"/>
    <property type="match status" value="1"/>
</dbReference>
<dbReference type="PANTHER" id="PTHR11079">
    <property type="entry name" value="CYTOSINE DEAMINASE FAMILY MEMBER"/>
    <property type="match status" value="1"/>
</dbReference>
<evidence type="ECO:0000313" key="2">
    <source>
        <dbReference type="EMBL" id="GGO42189.1"/>
    </source>
</evidence>
<protein>
    <recommendedName>
        <fullName evidence="1">CMP/dCMP-type deaminase domain-containing protein</fullName>
    </recommendedName>
</protein>
<dbReference type="PANTHER" id="PTHR11079:SF161">
    <property type="entry name" value="CMP_DCMP-TYPE DEAMINASE DOMAIN-CONTAINING PROTEIN"/>
    <property type="match status" value="1"/>
</dbReference>
<dbReference type="CDD" id="cd01285">
    <property type="entry name" value="nucleoside_deaminase"/>
    <property type="match status" value="1"/>
</dbReference>
<dbReference type="PROSITE" id="PS51747">
    <property type="entry name" value="CYT_DCMP_DEAMINASES_2"/>
    <property type="match status" value="1"/>
</dbReference>
<proteinExistence type="predicted"/>
<gene>
    <name evidence="2" type="ORF">GCM10010977_07380</name>
</gene>
<organism evidence="2 3">
    <name type="scientific">Citricoccus zhacaiensis</name>
    <dbReference type="NCBI Taxonomy" id="489142"/>
    <lineage>
        <taxon>Bacteria</taxon>
        <taxon>Bacillati</taxon>
        <taxon>Actinomycetota</taxon>
        <taxon>Actinomycetes</taxon>
        <taxon>Micrococcales</taxon>
        <taxon>Micrococcaceae</taxon>
        <taxon>Citricoccus</taxon>
    </lineage>
</organism>
<dbReference type="SUPFAM" id="SSF56399">
    <property type="entry name" value="ADP-ribosylation"/>
    <property type="match status" value="1"/>
</dbReference>
<dbReference type="InterPro" id="IPR009297">
    <property type="entry name" value="DUF952"/>
</dbReference>
<comment type="caution">
    <text evidence="2">The sequence shown here is derived from an EMBL/GenBank/DDBJ whole genome shotgun (WGS) entry which is preliminary data.</text>
</comment>
<accession>A0ABQ2LR79</accession>
<evidence type="ECO:0000259" key="1">
    <source>
        <dbReference type="PROSITE" id="PS51747"/>
    </source>
</evidence>
<dbReference type="InterPro" id="IPR002125">
    <property type="entry name" value="CMP_dCMP_dom"/>
</dbReference>
<dbReference type="InterPro" id="IPR016193">
    <property type="entry name" value="Cytidine_deaminase-like"/>
</dbReference>
<name>A0ABQ2LR79_9MICC</name>
<dbReference type="Proteomes" id="UP000642509">
    <property type="component" value="Unassembled WGS sequence"/>
</dbReference>
<dbReference type="SUPFAM" id="SSF53927">
    <property type="entry name" value="Cytidine deaminase-like"/>
    <property type="match status" value="1"/>
</dbReference>
<reference evidence="3" key="1">
    <citation type="journal article" date="2019" name="Int. J. Syst. Evol. Microbiol.">
        <title>The Global Catalogue of Microorganisms (GCM) 10K type strain sequencing project: providing services to taxonomists for standard genome sequencing and annotation.</title>
        <authorList>
            <consortium name="The Broad Institute Genomics Platform"/>
            <consortium name="The Broad Institute Genome Sequencing Center for Infectious Disease"/>
            <person name="Wu L."/>
            <person name="Ma J."/>
        </authorList>
    </citation>
    <scope>NUCLEOTIDE SEQUENCE [LARGE SCALE GENOMIC DNA]</scope>
    <source>
        <strain evidence="3">CGMCC 1.7064</strain>
    </source>
</reference>
<sequence>MPIQHIAEAADWERALDTGLYDRSTRGASIAKVGFLHASAGPRQVALVLDAVYADVTEPLVLLTMHEETLHGAGLRVVLEPGVPADPRGEWFPHVYGGPIPVGAVAGVEQIDRPQPRVEQNRVVTGSTTGVPTNVSASVPAGEESAENAAASSLIEAHLSRAIDLAASNAATNGGPFGALVVSADGQVFQGTNRVTATHDPTAHAEVEAIRSAGLGLGTFDLSGAVLYASCEPCPMCLGAALWSRITRVVFAADRHDAAAAGFDDAAFYEYFEAPGRRDAMPVVHHPTDRAAAPFEAWRGNESRTAY</sequence>
<keyword evidence="3" id="KW-1185">Reference proteome</keyword>
<dbReference type="Gene3D" id="3.20.170.20">
    <property type="entry name" value="Protein of unknown function DUF952"/>
    <property type="match status" value="1"/>
</dbReference>
<evidence type="ECO:0000313" key="3">
    <source>
        <dbReference type="Proteomes" id="UP000642509"/>
    </source>
</evidence>
<dbReference type="EMBL" id="BMLQ01000002">
    <property type="protein sequence ID" value="GGO42189.1"/>
    <property type="molecule type" value="Genomic_DNA"/>
</dbReference>
<dbReference type="Gene3D" id="3.40.140.10">
    <property type="entry name" value="Cytidine Deaminase, domain 2"/>
    <property type="match status" value="1"/>
</dbReference>
<feature type="domain" description="CMP/dCMP-type deaminase" evidence="1">
    <location>
        <begin position="153"/>
        <end position="264"/>
    </location>
</feature>
<dbReference type="Pfam" id="PF00383">
    <property type="entry name" value="dCMP_cyt_deam_1"/>
    <property type="match status" value="1"/>
</dbReference>